<sequence>MIGNGQIRVLTFGQYLINVGQLNNTSSACQWRHYEIMKNRTHVSLVNSENNNVANVTKLNVTLDGLKFSPDNLNIKVHKFEFRYSTTTTRKPSYINITSLSCVSFYVSVDEGCYLKISVRPGTSIKNITGFNEKNRLKEWKKYEIRTDPKAINQTLSIDRGRDDNGTKGYWAIDDIHSCSSEIVTYRTDLNTSWTNQICEELNSTGSVSEFCDNATLGKQCHIKCDAVFGTLYPNCEAHRICLSQNKCHCAWGFKGESCREECVGDSWGLDCSKNCTNCEKCDKKVGCQKCKAQYFGEQCVYKLTVVKKPPKGVGTKNLHKFQTRITVL</sequence>
<dbReference type="AlphaFoldDB" id="A0AA38I072"/>
<name>A0AA38I072_9CUCU</name>
<dbReference type="EMBL" id="JALNTZ010000006">
    <property type="protein sequence ID" value="KAJ3647515.1"/>
    <property type="molecule type" value="Genomic_DNA"/>
</dbReference>
<accession>A0AA38I072</accession>
<comment type="caution">
    <text evidence="1">The sequence shown here is derived from an EMBL/GenBank/DDBJ whole genome shotgun (WGS) entry which is preliminary data.</text>
</comment>
<proteinExistence type="predicted"/>
<dbReference type="Proteomes" id="UP001168821">
    <property type="component" value="Unassembled WGS sequence"/>
</dbReference>
<evidence type="ECO:0000313" key="2">
    <source>
        <dbReference type="Proteomes" id="UP001168821"/>
    </source>
</evidence>
<reference evidence="1" key="1">
    <citation type="journal article" date="2023" name="G3 (Bethesda)">
        <title>Whole genome assemblies of Zophobas morio and Tenebrio molitor.</title>
        <authorList>
            <person name="Kaur S."/>
            <person name="Stinson S.A."/>
            <person name="diCenzo G.C."/>
        </authorList>
    </citation>
    <scope>NUCLEOTIDE SEQUENCE</scope>
    <source>
        <strain evidence="1">QUZm001</strain>
    </source>
</reference>
<gene>
    <name evidence="1" type="ORF">Zmor_019388</name>
</gene>
<organism evidence="1 2">
    <name type="scientific">Zophobas morio</name>
    <dbReference type="NCBI Taxonomy" id="2755281"/>
    <lineage>
        <taxon>Eukaryota</taxon>
        <taxon>Metazoa</taxon>
        <taxon>Ecdysozoa</taxon>
        <taxon>Arthropoda</taxon>
        <taxon>Hexapoda</taxon>
        <taxon>Insecta</taxon>
        <taxon>Pterygota</taxon>
        <taxon>Neoptera</taxon>
        <taxon>Endopterygota</taxon>
        <taxon>Coleoptera</taxon>
        <taxon>Polyphaga</taxon>
        <taxon>Cucujiformia</taxon>
        <taxon>Tenebrionidae</taxon>
        <taxon>Zophobas</taxon>
    </lineage>
</organism>
<dbReference type="Gene3D" id="2.170.300.10">
    <property type="entry name" value="Tie2 ligand-binding domain superfamily"/>
    <property type="match status" value="1"/>
</dbReference>
<protein>
    <submittedName>
        <fullName evidence="1">Uncharacterized protein</fullName>
    </submittedName>
</protein>
<evidence type="ECO:0000313" key="1">
    <source>
        <dbReference type="EMBL" id="KAJ3647515.1"/>
    </source>
</evidence>
<keyword evidence="2" id="KW-1185">Reference proteome</keyword>